<dbReference type="STRING" id="1166073.SAMN05192530_102254"/>
<feature type="transmembrane region" description="Helical" evidence="2">
    <location>
        <begin position="30"/>
        <end position="50"/>
    </location>
</feature>
<accession>A0A1H0EWM9</accession>
<keyword evidence="2" id="KW-0472">Membrane</keyword>
<keyword evidence="2" id="KW-0812">Transmembrane</keyword>
<proteinExistence type="predicted"/>
<organism evidence="3 4">
    <name type="scientific">Aureimonas jatrophae</name>
    <dbReference type="NCBI Taxonomy" id="1166073"/>
    <lineage>
        <taxon>Bacteria</taxon>
        <taxon>Pseudomonadati</taxon>
        <taxon>Pseudomonadota</taxon>
        <taxon>Alphaproteobacteria</taxon>
        <taxon>Hyphomicrobiales</taxon>
        <taxon>Aurantimonadaceae</taxon>
        <taxon>Aureimonas</taxon>
    </lineage>
</organism>
<dbReference type="EMBL" id="FNIT01000002">
    <property type="protein sequence ID" value="SDN86794.1"/>
    <property type="molecule type" value="Genomic_DNA"/>
</dbReference>
<sequence length="67" mass="7222">MTSIDPASDTVLRRRAPRPRRETVRRWRDGALTLAAFGLVAALVFGTLPATQREAASSLLADAASSR</sequence>
<evidence type="ECO:0000256" key="2">
    <source>
        <dbReference type="SAM" id="Phobius"/>
    </source>
</evidence>
<dbReference type="AlphaFoldDB" id="A0A1H0EWM9"/>
<protein>
    <submittedName>
        <fullName evidence="3">Uncharacterized protein</fullName>
    </submittedName>
</protein>
<evidence type="ECO:0000256" key="1">
    <source>
        <dbReference type="SAM" id="MobiDB-lite"/>
    </source>
</evidence>
<evidence type="ECO:0000313" key="3">
    <source>
        <dbReference type="EMBL" id="SDN86794.1"/>
    </source>
</evidence>
<feature type="region of interest" description="Disordered" evidence="1">
    <location>
        <begin position="1"/>
        <end position="23"/>
    </location>
</feature>
<dbReference type="Proteomes" id="UP000198793">
    <property type="component" value="Unassembled WGS sequence"/>
</dbReference>
<reference evidence="3 4" key="1">
    <citation type="submission" date="2016-10" db="EMBL/GenBank/DDBJ databases">
        <authorList>
            <person name="de Groot N.N."/>
        </authorList>
    </citation>
    <scope>NUCLEOTIDE SEQUENCE [LARGE SCALE GENOMIC DNA]</scope>
    <source>
        <strain evidence="4">L7-484,KACC 16230,DSM 25025</strain>
    </source>
</reference>
<name>A0A1H0EWM9_9HYPH</name>
<dbReference type="RefSeq" id="WP_090670284.1">
    <property type="nucleotide sequence ID" value="NZ_FNIT01000002.1"/>
</dbReference>
<evidence type="ECO:0000313" key="4">
    <source>
        <dbReference type="Proteomes" id="UP000198793"/>
    </source>
</evidence>
<gene>
    <name evidence="3" type="ORF">SAMN05192530_102254</name>
</gene>
<keyword evidence="4" id="KW-1185">Reference proteome</keyword>
<keyword evidence="2" id="KW-1133">Transmembrane helix</keyword>